<evidence type="ECO:0000256" key="6">
    <source>
        <dbReference type="ARBA" id="ARBA00023163"/>
    </source>
</evidence>
<dbReference type="InterPro" id="IPR042102">
    <property type="entry name" value="RNA_pol_Rpb1_3_sf"/>
</dbReference>
<dbReference type="CDD" id="cd02655">
    <property type="entry name" value="RNAP_beta'_C"/>
    <property type="match status" value="1"/>
</dbReference>
<dbReference type="GO" id="GO:0000428">
    <property type="term" value="C:DNA-directed RNA polymerase complex"/>
    <property type="evidence" value="ECO:0007669"/>
    <property type="project" value="UniProtKB-KW"/>
</dbReference>
<keyword evidence="3" id="KW-0808">Transferase</keyword>
<protein>
    <recommendedName>
        <fullName evidence="1">DNA-directed RNA polymerase</fullName>
        <ecNumber evidence="1">2.7.7.6</ecNumber>
    </recommendedName>
</protein>
<evidence type="ECO:0000313" key="10">
    <source>
        <dbReference type="EMBL" id="MCA9397427.1"/>
    </source>
</evidence>
<comment type="caution">
    <text evidence="10">The sequence shown here is derived from an EMBL/GenBank/DDBJ whole genome shotgun (WGS) entry which is preliminary data.</text>
</comment>
<evidence type="ECO:0000256" key="7">
    <source>
        <dbReference type="ARBA" id="ARBA00048552"/>
    </source>
</evidence>
<dbReference type="PANTHER" id="PTHR19376">
    <property type="entry name" value="DNA-DIRECTED RNA POLYMERASE"/>
    <property type="match status" value="1"/>
</dbReference>
<proteinExistence type="predicted"/>
<feature type="non-terminal residue" evidence="10">
    <location>
        <position position="1"/>
    </location>
</feature>
<dbReference type="InterPro" id="IPR038120">
    <property type="entry name" value="Rpb1_funnel_sf"/>
</dbReference>
<name>A0A955LVJ5_UNCKA</name>
<dbReference type="Gene3D" id="1.10.274.100">
    <property type="entry name" value="RNA polymerase Rpb1, domain 3"/>
    <property type="match status" value="1"/>
</dbReference>
<dbReference type="Gene3D" id="1.10.132.30">
    <property type="match status" value="1"/>
</dbReference>
<sequence>NQTKIYLYLNGEKIETTPGRILFNNILPEQLQFMNQEIDRAAMRKVVARCLWEVGVDEAVNLIDDLKNLGKEHSTWPGISFSVFDFEVPSEKESLIQEAYQRLEEIDKNFQRGLTTERERYRQTISVWEEIQTKITDVAVNRMDPYTPVGMIIKSKGSKANPDTLRQIEAMRGMMTDSAGRILETPIRSSVIEGSTSFEGFLGAIGGRKGLIDTALLTAGAGYLTRRLVDVSHDMLITTESCDTKNHILIKDVKDITDWPVSERILGRVASANVEHPETGETLVKKNTLITRELAQLVGEAEVTEVAVYSPLTCEADDGICARCYGADPGTLEMVEIGNAAGIVAAQSIGEPGTQLTLRTFHASGAAQKGEIITQGLPRAEELLETRTPKHPGVLSDLSGKVSVVENEDDDEYVITVTATEKVDGEEVEDSRVYHVPTTMELAVEDGQVIEAGDRLSSGSLDLDEVLELKGLLAAQLYLLKEIQRVYKNQGVVIHDKHIELIIRKMSSKVRIVDPGSTDFLPGEYVMNEDVDAVNAELSKDDEPAKYRQVLLGISRASLLTDSWLSAASFVQTTNVLAQTAVNMRPQIDELHGLKENVIIGKLIPTKESLLGLDEEVVDDVAEVAETSEEIVSEEQVEESQEESEE</sequence>
<evidence type="ECO:0000256" key="1">
    <source>
        <dbReference type="ARBA" id="ARBA00012418"/>
    </source>
</evidence>
<keyword evidence="6" id="KW-0804">Transcription</keyword>
<dbReference type="GO" id="GO:0003677">
    <property type="term" value="F:DNA binding"/>
    <property type="evidence" value="ECO:0007669"/>
    <property type="project" value="InterPro"/>
</dbReference>
<organism evidence="10 11">
    <name type="scientific">candidate division WWE3 bacterium</name>
    <dbReference type="NCBI Taxonomy" id="2053526"/>
    <lineage>
        <taxon>Bacteria</taxon>
        <taxon>Katanobacteria</taxon>
    </lineage>
</organism>
<comment type="catalytic activity">
    <reaction evidence="7">
        <text>RNA(n) + a ribonucleoside 5'-triphosphate = RNA(n+1) + diphosphate</text>
        <dbReference type="Rhea" id="RHEA:21248"/>
        <dbReference type="Rhea" id="RHEA-COMP:14527"/>
        <dbReference type="Rhea" id="RHEA-COMP:17342"/>
        <dbReference type="ChEBI" id="CHEBI:33019"/>
        <dbReference type="ChEBI" id="CHEBI:61557"/>
        <dbReference type="ChEBI" id="CHEBI:140395"/>
        <dbReference type="EC" id="2.7.7.6"/>
    </reaction>
</comment>
<dbReference type="Proteomes" id="UP000699691">
    <property type="component" value="Unassembled WGS sequence"/>
</dbReference>
<dbReference type="InterPro" id="IPR045867">
    <property type="entry name" value="DNA-dir_RpoC_beta_prime"/>
</dbReference>
<reference evidence="10" key="1">
    <citation type="submission" date="2020-04" db="EMBL/GenBank/DDBJ databases">
        <authorList>
            <person name="Zhang T."/>
        </authorList>
    </citation>
    <scope>NUCLEOTIDE SEQUENCE</scope>
    <source>
        <strain evidence="10">HKST-UBA02</strain>
    </source>
</reference>
<evidence type="ECO:0000256" key="4">
    <source>
        <dbReference type="ARBA" id="ARBA00022695"/>
    </source>
</evidence>
<feature type="region of interest" description="Disordered" evidence="8">
    <location>
        <begin position="626"/>
        <end position="646"/>
    </location>
</feature>
<keyword evidence="5" id="KW-0479">Metal-binding</keyword>
<keyword evidence="4" id="KW-0548">Nucleotidyltransferase</keyword>
<accession>A0A955LVJ5</accession>
<dbReference type="EMBL" id="JAGQKY010000036">
    <property type="protein sequence ID" value="MCA9397427.1"/>
    <property type="molecule type" value="Genomic_DNA"/>
</dbReference>
<dbReference type="AlphaFoldDB" id="A0A955LVJ5"/>
<dbReference type="GO" id="GO:0046872">
    <property type="term" value="F:metal ion binding"/>
    <property type="evidence" value="ECO:0007669"/>
    <property type="project" value="UniProtKB-KW"/>
</dbReference>
<evidence type="ECO:0000256" key="2">
    <source>
        <dbReference type="ARBA" id="ARBA00022478"/>
    </source>
</evidence>
<dbReference type="PANTHER" id="PTHR19376:SF54">
    <property type="entry name" value="DNA-DIRECTED RNA POLYMERASE SUBUNIT BETA"/>
    <property type="match status" value="1"/>
</dbReference>
<dbReference type="EC" id="2.7.7.6" evidence="1"/>
<feature type="domain" description="RNA polymerase Rpb1" evidence="9">
    <location>
        <begin position="199"/>
        <end position="518"/>
    </location>
</feature>
<evidence type="ECO:0000256" key="8">
    <source>
        <dbReference type="SAM" id="MobiDB-lite"/>
    </source>
</evidence>
<dbReference type="InterPro" id="IPR007081">
    <property type="entry name" value="RNA_pol_Rpb1_5"/>
</dbReference>
<dbReference type="Gene3D" id="2.40.50.100">
    <property type="match status" value="1"/>
</dbReference>
<dbReference type="Gene3D" id="1.10.150.390">
    <property type="match status" value="1"/>
</dbReference>
<dbReference type="Pfam" id="PF04998">
    <property type="entry name" value="RNA_pol_Rpb1_5"/>
    <property type="match status" value="1"/>
</dbReference>
<reference evidence="10" key="2">
    <citation type="journal article" date="2021" name="Microbiome">
        <title>Successional dynamics and alternative stable states in a saline activated sludge microbial community over 9 years.</title>
        <authorList>
            <person name="Wang Y."/>
            <person name="Ye J."/>
            <person name="Ju F."/>
            <person name="Liu L."/>
            <person name="Boyd J.A."/>
            <person name="Deng Y."/>
            <person name="Parks D.H."/>
            <person name="Jiang X."/>
            <person name="Yin X."/>
            <person name="Woodcroft B.J."/>
            <person name="Tyson G.W."/>
            <person name="Hugenholtz P."/>
            <person name="Polz M.F."/>
            <person name="Zhang T."/>
        </authorList>
    </citation>
    <scope>NUCLEOTIDE SEQUENCE</scope>
    <source>
        <strain evidence="10">HKST-UBA02</strain>
    </source>
</reference>
<gene>
    <name evidence="10" type="ORF">KC573_01245</name>
</gene>
<evidence type="ECO:0000313" key="11">
    <source>
        <dbReference type="Proteomes" id="UP000699691"/>
    </source>
</evidence>
<dbReference type="SUPFAM" id="SSF64484">
    <property type="entry name" value="beta and beta-prime subunits of DNA dependent RNA-polymerase"/>
    <property type="match status" value="1"/>
</dbReference>
<dbReference type="GO" id="GO:0003899">
    <property type="term" value="F:DNA-directed RNA polymerase activity"/>
    <property type="evidence" value="ECO:0007669"/>
    <property type="project" value="UniProtKB-EC"/>
</dbReference>
<evidence type="ECO:0000259" key="9">
    <source>
        <dbReference type="Pfam" id="PF04998"/>
    </source>
</evidence>
<evidence type="ECO:0000256" key="5">
    <source>
        <dbReference type="ARBA" id="ARBA00022723"/>
    </source>
</evidence>
<dbReference type="GO" id="GO:0006351">
    <property type="term" value="P:DNA-templated transcription"/>
    <property type="evidence" value="ECO:0007669"/>
    <property type="project" value="InterPro"/>
</dbReference>
<dbReference type="Gene3D" id="1.10.1790.20">
    <property type="match status" value="1"/>
</dbReference>
<keyword evidence="2 10" id="KW-0240">DNA-directed RNA polymerase</keyword>
<evidence type="ECO:0000256" key="3">
    <source>
        <dbReference type="ARBA" id="ARBA00022679"/>
    </source>
</evidence>